<dbReference type="GO" id="GO:0009424">
    <property type="term" value="C:bacterial-type flagellum hook"/>
    <property type="evidence" value="ECO:0007669"/>
    <property type="project" value="UniProtKB-UniRule"/>
</dbReference>
<keyword evidence="3 5" id="KW-0175">Coiled coil</keyword>
<keyword evidence="4 5" id="KW-0975">Bacterial flagellum</keyword>
<dbReference type="Proteomes" id="UP000009374">
    <property type="component" value="Unassembled WGS sequence"/>
</dbReference>
<evidence type="ECO:0000313" key="9">
    <source>
        <dbReference type="EMBL" id="EES52966.1"/>
    </source>
</evidence>
<comment type="function">
    <text evidence="5">Required for morphogenesis and for the elongation of the flagellar filament by facilitating polymerization of the flagellin monomers at the tip of growing filament. Forms a capping structure, which prevents flagellin subunits (transported through the central channel of the flagellum) from leaking out without polymerization at the distal end.</text>
</comment>
<feature type="region of interest" description="Disordered" evidence="6">
    <location>
        <begin position="1"/>
        <end position="20"/>
    </location>
</feature>
<dbReference type="AlphaFoldDB" id="C6HWJ0"/>
<gene>
    <name evidence="9" type="ORF">UBAL3_80630024</name>
</gene>
<dbReference type="GO" id="GO:0005576">
    <property type="term" value="C:extracellular region"/>
    <property type="evidence" value="ECO:0007669"/>
    <property type="project" value="UniProtKB-SubCell"/>
</dbReference>
<dbReference type="Pfam" id="PF07195">
    <property type="entry name" value="FliD_C"/>
    <property type="match status" value="1"/>
</dbReference>
<evidence type="ECO:0000256" key="1">
    <source>
        <dbReference type="ARBA" id="ARBA00009764"/>
    </source>
</evidence>
<name>C6HWJ0_9BACT</name>
<feature type="domain" description="Flagellar hook-associated protein 2 C-terminal" evidence="8">
    <location>
        <begin position="246"/>
        <end position="469"/>
    </location>
</feature>
<evidence type="ECO:0000313" key="10">
    <source>
        <dbReference type="Proteomes" id="UP000009374"/>
    </source>
</evidence>
<comment type="subunit">
    <text evidence="2 5">Homopentamer.</text>
</comment>
<dbReference type="PANTHER" id="PTHR30288">
    <property type="entry name" value="FLAGELLAR CAP/ASSEMBLY PROTEIN FLID"/>
    <property type="match status" value="1"/>
</dbReference>
<comment type="similarity">
    <text evidence="1 5">Belongs to the FliD family.</text>
</comment>
<accession>C6HWJ0</accession>
<dbReference type="InterPro" id="IPR010809">
    <property type="entry name" value="FliD_C"/>
</dbReference>
<evidence type="ECO:0000256" key="6">
    <source>
        <dbReference type="SAM" id="MobiDB-lite"/>
    </source>
</evidence>
<evidence type="ECO:0000256" key="4">
    <source>
        <dbReference type="ARBA" id="ARBA00023143"/>
    </source>
</evidence>
<sequence length="484" mass="51372">MLSGISGSIPGSDGGASSAPRRMRITNMSALSQGLDTEKLVNANLEAAAIPLEQMQQHQADLDAKSAIWRQVQQKLDGFLKSAGNLHLRQDFSAFKSIVPPHSAFTVTPGPGASLGSYSVSVSSLARPGVLVSSGVADKDKTSVLNIPPDGAFSHATLTFLIGDHLVGGKIRSVRIDQSTGFTLESLAGAINDAHIGIHAMVMRTGAPGAPYSLSLSSTKNGMNFRVMEQEGLDFTFKTVQKASLAHLTVNGVPVQSESNDVADAIPGSVIHLRQTTGPTPTTASIVHNTKTIKTNVGAFVKSYNSLLDFLDKETRVNPATGQGGPLLGAYSVVDLRNRLGTVLTRPLPEKVQGKFRTLADVGITFQRNGHLSFDSGKFDKALASNYDDVVHLMTGQGATPGIVAGVHDLLMEFANPASGPLAGEISDINDQERTNVREMTRKQDELANLKDQLEEKYSGLQGLLGGLNQKQAYVQQQIARGVL</sequence>
<protein>
    <recommendedName>
        <fullName evidence="5">Flagellar hook-associated protein 2</fullName>
        <shortName evidence="5">HAP2</shortName>
    </recommendedName>
    <alternativeName>
        <fullName evidence="5">Flagellar cap protein</fullName>
    </alternativeName>
</protein>
<evidence type="ECO:0000256" key="2">
    <source>
        <dbReference type="ARBA" id="ARBA00011255"/>
    </source>
</evidence>
<keyword evidence="9" id="KW-0966">Cell projection</keyword>
<dbReference type="InterPro" id="IPR040026">
    <property type="entry name" value="FliD"/>
</dbReference>
<evidence type="ECO:0000256" key="5">
    <source>
        <dbReference type="RuleBase" id="RU362066"/>
    </source>
</evidence>
<keyword evidence="9" id="KW-0282">Flagellum</keyword>
<evidence type="ECO:0000256" key="3">
    <source>
        <dbReference type="ARBA" id="ARBA00023054"/>
    </source>
</evidence>
<reference evidence="9 10" key="1">
    <citation type="journal article" date="2009" name="Appl. Environ. Microbiol.">
        <title>Community genomic and proteomic analyses of chemoautotrophic iron-oxidizing "Leptospirillum rubarum" (Group II) and "Leptospirillum ferrodiazotrophum" (Group III) bacteria in acid mine drainage biofilms.</title>
        <authorList>
            <person name="Goltsman D.S."/>
            <person name="Denef V.J."/>
            <person name="Singer S.W."/>
            <person name="VerBerkmoes N.C."/>
            <person name="Lefsrud M."/>
            <person name="Mueller R.S."/>
            <person name="Dick G.J."/>
            <person name="Sun C.L."/>
            <person name="Wheeler K.E."/>
            <person name="Zemla A."/>
            <person name="Baker B.J."/>
            <person name="Hauser L."/>
            <person name="Land M."/>
            <person name="Shah M.B."/>
            <person name="Thelen M.P."/>
            <person name="Hettich R.L."/>
            <person name="Banfield J.F."/>
        </authorList>
    </citation>
    <scope>NUCLEOTIDE SEQUENCE [LARGE SCALE GENOMIC DNA]</scope>
</reference>
<dbReference type="InterPro" id="IPR003481">
    <property type="entry name" value="FliD_N"/>
</dbReference>
<feature type="domain" description="Flagellar hook-associated protein 2 N-terminal" evidence="7">
    <location>
        <begin position="34"/>
        <end position="127"/>
    </location>
</feature>
<dbReference type="GO" id="GO:0009421">
    <property type="term" value="C:bacterial-type flagellum filament cap"/>
    <property type="evidence" value="ECO:0007669"/>
    <property type="project" value="InterPro"/>
</dbReference>
<keyword evidence="5" id="KW-0964">Secreted</keyword>
<dbReference type="GO" id="GO:0071973">
    <property type="term" value="P:bacterial-type flagellum-dependent cell motility"/>
    <property type="evidence" value="ECO:0007669"/>
    <property type="project" value="TreeGrafter"/>
</dbReference>
<dbReference type="PANTHER" id="PTHR30288:SF0">
    <property type="entry name" value="FLAGELLAR HOOK-ASSOCIATED PROTEIN 2"/>
    <property type="match status" value="1"/>
</dbReference>
<keyword evidence="9" id="KW-0969">Cilium</keyword>
<dbReference type="GO" id="GO:0007155">
    <property type="term" value="P:cell adhesion"/>
    <property type="evidence" value="ECO:0007669"/>
    <property type="project" value="InterPro"/>
</dbReference>
<dbReference type="EMBL" id="GG693870">
    <property type="protein sequence ID" value="EES52966.1"/>
    <property type="molecule type" value="Genomic_DNA"/>
</dbReference>
<evidence type="ECO:0000259" key="7">
    <source>
        <dbReference type="Pfam" id="PF02465"/>
    </source>
</evidence>
<organism evidence="9 10">
    <name type="scientific">Leptospirillum ferrodiazotrophum</name>
    <dbReference type="NCBI Taxonomy" id="412449"/>
    <lineage>
        <taxon>Bacteria</taxon>
        <taxon>Pseudomonadati</taxon>
        <taxon>Nitrospirota</taxon>
        <taxon>Nitrospiria</taxon>
        <taxon>Nitrospirales</taxon>
        <taxon>Nitrospiraceae</taxon>
        <taxon>Leptospirillum</taxon>
    </lineage>
</organism>
<comment type="subcellular location">
    <subcellularLocation>
        <location evidence="5">Secreted</location>
    </subcellularLocation>
    <subcellularLocation>
        <location evidence="5">Bacterial flagellum</location>
    </subcellularLocation>
</comment>
<evidence type="ECO:0000259" key="8">
    <source>
        <dbReference type="Pfam" id="PF07195"/>
    </source>
</evidence>
<feature type="coiled-coil region" evidence="5">
    <location>
        <begin position="437"/>
        <end position="471"/>
    </location>
</feature>
<keyword evidence="10" id="KW-1185">Reference proteome</keyword>
<dbReference type="Pfam" id="PF02465">
    <property type="entry name" value="FliD_N"/>
    <property type="match status" value="1"/>
</dbReference>
<proteinExistence type="inferred from homology"/>